<evidence type="ECO:0008006" key="8">
    <source>
        <dbReference type="Google" id="ProtNLM"/>
    </source>
</evidence>
<evidence type="ECO:0000256" key="2">
    <source>
        <dbReference type="ARBA" id="ARBA00023125"/>
    </source>
</evidence>
<keyword evidence="7" id="KW-1185">Reference proteome</keyword>
<dbReference type="InterPro" id="IPR035472">
    <property type="entry name" value="RpiR-like_SIS"/>
</dbReference>
<dbReference type="Pfam" id="PF01380">
    <property type="entry name" value="SIS"/>
    <property type="match status" value="1"/>
</dbReference>
<evidence type="ECO:0000256" key="1">
    <source>
        <dbReference type="ARBA" id="ARBA00023015"/>
    </source>
</evidence>
<dbReference type="CDD" id="cd05013">
    <property type="entry name" value="SIS_RpiR"/>
    <property type="match status" value="1"/>
</dbReference>
<dbReference type="SUPFAM" id="SSF46689">
    <property type="entry name" value="Homeodomain-like"/>
    <property type="match status" value="1"/>
</dbReference>
<dbReference type="GO" id="GO:1901135">
    <property type="term" value="P:carbohydrate derivative metabolic process"/>
    <property type="evidence" value="ECO:0007669"/>
    <property type="project" value="InterPro"/>
</dbReference>
<evidence type="ECO:0000259" key="4">
    <source>
        <dbReference type="PROSITE" id="PS51071"/>
    </source>
</evidence>
<evidence type="ECO:0000259" key="5">
    <source>
        <dbReference type="PROSITE" id="PS51464"/>
    </source>
</evidence>
<dbReference type="AlphaFoldDB" id="A0A1J6HX54"/>
<dbReference type="PROSITE" id="PS51071">
    <property type="entry name" value="HTH_RPIR"/>
    <property type="match status" value="1"/>
</dbReference>
<feature type="domain" description="SIS" evidence="5">
    <location>
        <begin position="122"/>
        <end position="261"/>
    </location>
</feature>
<evidence type="ECO:0000313" key="7">
    <source>
        <dbReference type="Proteomes" id="UP000182985"/>
    </source>
</evidence>
<dbReference type="Gene3D" id="3.40.50.10490">
    <property type="entry name" value="Glucose-6-phosphate isomerase like protein, domain 1"/>
    <property type="match status" value="1"/>
</dbReference>
<dbReference type="GO" id="GO:0097367">
    <property type="term" value="F:carbohydrate derivative binding"/>
    <property type="evidence" value="ECO:0007669"/>
    <property type="project" value="InterPro"/>
</dbReference>
<organism evidence="6 7">
    <name type="scientific">Brucella cytisi</name>
    <dbReference type="NCBI Taxonomy" id="407152"/>
    <lineage>
        <taxon>Bacteria</taxon>
        <taxon>Pseudomonadati</taxon>
        <taxon>Pseudomonadota</taxon>
        <taxon>Alphaproteobacteria</taxon>
        <taxon>Hyphomicrobiales</taxon>
        <taxon>Brucellaceae</taxon>
        <taxon>Brucella/Ochrobactrum group</taxon>
        <taxon>Brucella</taxon>
    </lineage>
</organism>
<dbReference type="InterPro" id="IPR001347">
    <property type="entry name" value="SIS_dom"/>
</dbReference>
<sequence length="297" mass="31665">MNLSTLIGSCRGSLTPNQQKIADFVLANPFAVATMGIEELAQATSTSSATITRFVRALGLGSFTDFRGFAVQGYQSLLRPVENVDRARHIPPGKIAEGSFQSAAECLQQVMSEAGNTVWEDIAAQMMNAPRVAFLGFGVSANMLQYLADKSILFTRSQLVLNGAGGLERVAQKVLRLGPGDLVIAMALPRYSQATLDFLKLARGRGAHCIAVTDGPASPLCSLSHEQIFVPASHPVLHSSTVGALAAFEAIIAVLTAHHQSVSDAVSVTRSLMPYLYAEDEDQPQSKSRTTDDSEAE</sequence>
<protein>
    <recommendedName>
        <fullName evidence="8">MurR/RpiR family transcriptional regulator</fullName>
    </recommendedName>
</protein>
<keyword evidence="3" id="KW-0804">Transcription</keyword>
<evidence type="ECO:0000313" key="6">
    <source>
        <dbReference type="EMBL" id="OIS92807.1"/>
    </source>
</evidence>
<feature type="domain" description="HTH rpiR-type" evidence="4">
    <location>
        <begin position="1"/>
        <end position="77"/>
    </location>
</feature>
<dbReference type="RefSeq" id="WP_071632275.1">
    <property type="nucleotide sequence ID" value="NZ_MOEC01000013.1"/>
</dbReference>
<dbReference type="Gene3D" id="1.10.10.10">
    <property type="entry name" value="Winged helix-like DNA-binding domain superfamily/Winged helix DNA-binding domain"/>
    <property type="match status" value="1"/>
</dbReference>
<dbReference type="SUPFAM" id="SSF53697">
    <property type="entry name" value="SIS domain"/>
    <property type="match status" value="1"/>
</dbReference>
<dbReference type="OrthoDB" id="9814676at2"/>
<dbReference type="Pfam" id="PF01418">
    <property type="entry name" value="HTH_6"/>
    <property type="match status" value="1"/>
</dbReference>
<dbReference type="InterPro" id="IPR036388">
    <property type="entry name" value="WH-like_DNA-bd_sf"/>
</dbReference>
<evidence type="ECO:0000256" key="3">
    <source>
        <dbReference type="ARBA" id="ARBA00023163"/>
    </source>
</evidence>
<keyword evidence="2" id="KW-0238">DNA-binding</keyword>
<dbReference type="InterPro" id="IPR000281">
    <property type="entry name" value="HTH_RpiR"/>
</dbReference>
<accession>A0A1J6HX54</accession>
<dbReference type="InterPro" id="IPR046348">
    <property type="entry name" value="SIS_dom_sf"/>
</dbReference>
<gene>
    <name evidence="6" type="ORF">BLA27_14025</name>
</gene>
<dbReference type="GO" id="GO:0003677">
    <property type="term" value="F:DNA binding"/>
    <property type="evidence" value="ECO:0007669"/>
    <property type="project" value="UniProtKB-KW"/>
</dbReference>
<dbReference type="EMBL" id="MOEC01000013">
    <property type="protein sequence ID" value="OIS92807.1"/>
    <property type="molecule type" value="Genomic_DNA"/>
</dbReference>
<dbReference type="GO" id="GO:0003700">
    <property type="term" value="F:DNA-binding transcription factor activity"/>
    <property type="evidence" value="ECO:0007669"/>
    <property type="project" value="InterPro"/>
</dbReference>
<name>A0A1J6HX54_9HYPH</name>
<keyword evidence="1" id="KW-0805">Transcription regulation</keyword>
<dbReference type="PANTHER" id="PTHR30514">
    <property type="entry name" value="GLUCOKINASE"/>
    <property type="match status" value="1"/>
</dbReference>
<dbReference type="Proteomes" id="UP000182985">
    <property type="component" value="Unassembled WGS sequence"/>
</dbReference>
<reference evidence="6 7" key="1">
    <citation type="submission" date="2016-10" db="EMBL/GenBank/DDBJ databases">
        <title>The Draft Genome Sequence of the Potato Rhizosphere Bacteria Ochrobactrum sp. IPA7.2.</title>
        <authorList>
            <person name="Gogoleva N.E."/>
            <person name="Khlopko Y.A."/>
            <person name="Burygin G.L."/>
            <person name="Plotnikov A.O."/>
        </authorList>
    </citation>
    <scope>NUCLEOTIDE SEQUENCE [LARGE SCALE GENOMIC DNA]</scope>
    <source>
        <strain evidence="6 7">IPA7.2</strain>
    </source>
</reference>
<dbReference type="InterPro" id="IPR009057">
    <property type="entry name" value="Homeodomain-like_sf"/>
</dbReference>
<dbReference type="PROSITE" id="PS51464">
    <property type="entry name" value="SIS"/>
    <property type="match status" value="1"/>
</dbReference>
<comment type="caution">
    <text evidence="6">The sequence shown here is derived from an EMBL/GenBank/DDBJ whole genome shotgun (WGS) entry which is preliminary data.</text>
</comment>
<proteinExistence type="predicted"/>
<dbReference type="InterPro" id="IPR047640">
    <property type="entry name" value="RpiR-like"/>
</dbReference>